<keyword evidence="1" id="KW-0812">Transmembrane</keyword>
<name>A0ABW5DPH4_9PROT</name>
<evidence type="ECO:0000313" key="2">
    <source>
        <dbReference type="EMBL" id="MFD2261854.1"/>
    </source>
</evidence>
<dbReference type="Proteomes" id="UP001597295">
    <property type="component" value="Unassembled WGS sequence"/>
</dbReference>
<dbReference type="InterPro" id="IPR010406">
    <property type="entry name" value="DUF1003"/>
</dbReference>
<gene>
    <name evidence="2" type="ORF">ACFSM5_03075</name>
</gene>
<sequence length="230" mass="26070">MSKPGKSNGLCAISGKEWSSDHLVPISLIRPRLTRRMRRDHPELADTALISQETINHYRHLYVEELLAADGGELTALERDVARRIADQGAVTCSLDIEVQRTFGETVSDGLASFGGSWKFLISFGLVLAAWLIGNLAAGVPFDPYPFILLNLVLSCLAAVQAPIIMMSQRRQEDKDRLRAQNDYQVNLKAELEIQYLHEKLDHLMSHQWQRLAEIQQIQLDLMEEARRPR</sequence>
<feature type="transmembrane region" description="Helical" evidence="1">
    <location>
        <begin position="148"/>
        <end position="167"/>
    </location>
</feature>
<feature type="transmembrane region" description="Helical" evidence="1">
    <location>
        <begin position="120"/>
        <end position="142"/>
    </location>
</feature>
<evidence type="ECO:0000313" key="3">
    <source>
        <dbReference type="Proteomes" id="UP001597295"/>
    </source>
</evidence>
<accession>A0ABW5DPH4</accession>
<keyword evidence="1" id="KW-0472">Membrane</keyword>
<dbReference type="PANTHER" id="PTHR41386:SF1">
    <property type="entry name" value="MEMBRANE PROTEIN"/>
    <property type="match status" value="1"/>
</dbReference>
<dbReference type="RefSeq" id="WP_379874768.1">
    <property type="nucleotide sequence ID" value="NZ_JBHUIP010000003.1"/>
</dbReference>
<proteinExistence type="predicted"/>
<reference evidence="3" key="1">
    <citation type="journal article" date="2019" name="Int. J. Syst. Evol. Microbiol.">
        <title>The Global Catalogue of Microorganisms (GCM) 10K type strain sequencing project: providing services to taxonomists for standard genome sequencing and annotation.</title>
        <authorList>
            <consortium name="The Broad Institute Genomics Platform"/>
            <consortium name="The Broad Institute Genome Sequencing Center for Infectious Disease"/>
            <person name="Wu L."/>
            <person name="Ma J."/>
        </authorList>
    </citation>
    <scope>NUCLEOTIDE SEQUENCE [LARGE SCALE GENOMIC DNA]</scope>
    <source>
        <strain evidence="3">CGMCC 1.19062</strain>
    </source>
</reference>
<organism evidence="2 3">
    <name type="scientific">Lacibacterium aquatile</name>
    <dbReference type="NCBI Taxonomy" id="1168082"/>
    <lineage>
        <taxon>Bacteria</taxon>
        <taxon>Pseudomonadati</taxon>
        <taxon>Pseudomonadota</taxon>
        <taxon>Alphaproteobacteria</taxon>
        <taxon>Rhodospirillales</taxon>
        <taxon>Rhodospirillaceae</taxon>
    </lineage>
</organism>
<dbReference type="EMBL" id="JBHUIP010000003">
    <property type="protein sequence ID" value="MFD2261854.1"/>
    <property type="molecule type" value="Genomic_DNA"/>
</dbReference>
<dbReference type="PANTHER" id="PTHR41386">
    <property type="entry name" value="INTEGRAL MEMBRANE PROTEIN-RELATED"/>
    <property type="match status" value="1"/>
</dbReference>
<dbReference type="Pfam" id="PF06210">
    <property type="entry name" value="DUF1003"/>
    <property type="match status" value="1"/>
</dbReference>
<keyword evidence="1" id="KW-1133">Transmembrane helix</keyword>
<comment type="caution">
    <text evidence="2">The sequence shown here is derived from an EMBL/GenBank/DDBJ whole genome shotgun (WGS) entry which is preliminary data.</text>
</comment>
<evidence type="ECO:0000256" key="1">
    <source>
        <dbReference type="SAM" id="Phobius"/>
    </source>
</evidence>
<protein>
    <submittedName>
        <fullName evidence="2">DUF1003 domain-containing protein</fullName>
    </submittedName>
</protein>
<keyword evidence="3" id="KW-1185">Reference proteome</keyword>